<reference evidence="1 2" key="1">
    <citation type="journal article" date="2015" name="Genome Biol. Evol.">
        <title>Phylogenomic analyses indicate that early fungi evolved digesting cell walls of algal ancestors of land plants.</title>
        <authorList>
            <person name="Chang Y."/>
            <person name="Wang S."/>
            <person name="Sekimoto S."/>
            <person name="Aerts A.L."/>
            <person name="Choi C."/>
            <person name="Clum A."/>
            <person name="LaButti K.M."/>
            <person name="Lindquist E.A."/>
            <person name="Yee Ngan C."/>
            <person name="Ohm R.A."/>
            <person name="Salamov A.A."/>
            <person name="Grigoriev I.V."/>
            <person name="Spatafora J.W."/>
            <person name="Berbee M.L."/>
        </authorList>
    </citation>
    <scope>NUCLEOTIDE SEQUENCE [LARGE SCALE GENOMIC DNA]</scope>
    <source>
        <strain evidence="1 2">JEL478</strain>
    </source>
</reference>
<proteinExistence type="predicted"/>
<organism evidence="1 2">
    <name type="scientific">Gonapodya prolifera (strain JEL478)</name>
    <name type="common">Monoblepharis prolifera</name>
    <dbReference type="NCBI Taxonomy" id="1344416"/>
    <lineage>
        <taxon>Eukaryota</taxon>
        <taxon>Fungi</taxon>
        <taxon>Fungi incertae sedis</taxon>
        <taxon>Chytridiomycota</taxon>
        <taxon>Chytridiomycota incertae sedis</taxon>
        <taxon>Monoblepharidomycetes</taxon>
        <taxon>Monoblepharidales</taxon>
        <taxon>Gonapodyaceae</taxon>
        <taxon>Gonapodya</taxon>
    </lineage>
</organism>
<dbReference type="OrthoDB" id="2179501at2759"/>
<name>A0A139A5R4_GONPJ</name>
<accession>A0A139A5R4</accession>
<sequence length="167" mass="18435">MAIGYGGTYKEWNGRTGDRPNRDGQLSINPLGGVVTVSLPAKEDDRRVVQALEPDVKIVRLLLAYGARVTDVEIDAARKNADQEFLRTLESHLQSHIPRPAPRAPSNFELANATPGAHINVVDSRAGTTEERWVLIPRRAVVDLTNVNANCSSITKRVPRNQSKFDE</sequence>
<keyword evidence="2" id="KW-1185">Reference proteome</keyword>
<dbReference type="AlphaFoldDB" id="A0A139A5R4"/>
<evidence type="ECO:0000313" key="2">
    <source>
        <dbReference type="Proteomes" id="UP000070544"/>
    </source>
</evidence>
<evidence type="ECO:0000313" key="1">
    <source>
        <dbReference type="EMBL" id="KXS11989.1"/>
    </source>
</evidence>
<dbReference type="Proteomes" id="UP000070544">
    <property type="component" value="Unassembled WGS sequence"/>
</dbReference>
<protein>
    <submittedName>
        <fullName evidence="1">Uncharacterized protein</fullName>
    </submittedName>
</protein>
<gene>
    <name evidence="1" type="ORF">M427DRAFT_59857</name>
</gene>
<dbReference type="EMBL" id="KQ965792">
    <property type="protein sequence ID" value="KXS11989.1"/>
    <property type="molecule type" value="Genomic_DNA"/>
</dbReference>